<feature type="domain" description="Tubulin/FtsZ GTPase" evidence="9">
    <location>
        <begin position="51"/>
        <end position="248"/>
    </location>
</feature>
<comment type="catalytic activity">
    <reaction evidence="7">
        <text>GTP + H2O = GDP + phosphate + H(+)</text>
        <dbReference type="Rhea" id="RHEA:19669"/>
        <dbReference type="ChEBI" id="CHEBI:15377"/>
        <dbReference type="ChEBI" id="CHEBI:15378"/>
        <dbReference type="ChEBI" id="CHEBI:37565"/>
        <dbReference type="ChEBI" id="CHEBI:43474"/>
        <dbReference type="ChEBI" id="CHEBI:58189"/>
    </reaction>
    <physiologicalReaction direction="left-to-right" evidence="7">
        <dbReference type="Rhea" id="RHEA:19670"/>
    </physiologicalReaction>
</comment>
<reference evidence="11 12" key="1">
    <citation type="submission" date="2022-07" db="EMBL/GenBank/DDBJ databases">
        <title>Genome-wide signatures of adaptation to extreme environments.</title>
        <authorList>
            <person name="Cho C.H."/>
            <person name="Yoon H.S."/>
        </authorList>
    </citation>
    <scope>NUCLEOTIDE SEQUENCE [LARGE SCALE GENOMIC DNA]</scope>
    <source>
        <strain evidence="11 12">DBV 063 E5</strain>
    </source>
</reference>
<dbReference type="EMBL" id="JANCYW010000002">
    <property type="protein sequence ID" value="KAK4534745.1"/>
    <property type="molecule type" value="Genomic_DNA"/>
</dbReference>
<dbReference type="InterPro" id="IPR036525">
    <property type="entry name" value="Tubulin/FtsZ_GTPase_sf"/>
</dbReference>
<name>A0AAV9IRM8_CYACA</name>
<evidence type="ECO:0000256" key="8">
    <source>
        <dbReference type="RuleBase" id="RU000352"/>
    </source>
</evidence>
<dbReference type="Gene3D" id="1.10.287.600">
    <property type="entry name" value="Helix hairpin bin"/>
    <property type="match status" value="1"/>
</dbReference>
<dbReference type="SUPFAM" id="SSF55307">
    <property type="entry name" value="Tubulin C-terminal domain-like"/>
    <property type="match status" value="1"/>
</dbReference>
<dbReference type="Gene3D" id="3.30.1330.20">
    <property type="entry name" value="Tubulin/FtsZ, C-terminal domain"/>
    <property type="match status" value="1"/>
</dbReference>
<feature type="domain" description="Tubulin/FtsZ 2-layer sandwich" evidence="10">
    <location>
        <begin position="250"/>
        <end position="395"/>
    </location>
</feature>
<dbReference type="InterPro" id="IPR002452">
    <property type="entry name" value="Alpha_tubulin"/>
</dbReference>
<evidence type="ECO:0000256" key="3">
    <source>
        <dbReference type="ARBA" id="ARBA00022741"/>
    </source>
</evidence>
<dbReference type="FunFam" id="3.40.50.1440:FF:000004">
    <property type="entry name" value="Tubulin alpha chain"/>
    <property type="match status" value="1"/>
</dbReference>
<evidence type="ECO:0000256" key="4">
    <source>
        <dbReference type="ARBA" id="ARBA00022801"/>
    </source>
</evidence>
<evidence type="ECO:0000256" key="5">
    <source>
        <dbReference type="ARBA" id="ARBA00023134"/>
    </source>
</evidence>
<dbReference type="InterPro" id="IPR023123">
    <property type="entry name" value="Tubulin_C"/>
</dbReference>
<comment type="similarity">
    <text evidence="1 8">Belongs to the tubulin family.</text>
</comment>
<organism evidence="11 12">
    <name type="scientific">Cyanidium caldarium</name>
    <name type="common">Red alga</name>
    <dbReference type="NCBI Taxonomy" id="2771"/>
    <lineage>
        <taxon>Eukaryota</taxon>
        <taxon>Rhodophyta</taxon>
        <taxon>Bangiophyceae</taxon>
        <taxon>Cyanidiales</taxon>
        <taxon>Cyanidiaceae</taxon>
        <taxon>Cyanidium</taxon>
    </lineage>
</organism>
<evidence type="ECO:0000313" key="11">
    <source>
        <dbReference type="EMBL" id="KAK4534745.1"/>
    </source>
</evidence>
<dbReference type="Pfam" id="PF00091">
    <property type="entry name" value="Tubulin"/>
    <property type="match status" value="1"/>
</dbReference>
<dbReference type="PROSITE" id="PS00227">
    <property type="entry name" value="TUBULIN"/>
    <property type="match status" value="1"/>
</dbReference>
<comment type="subunit">
    <text evidence="8">Dimer of alpha and beta chains. A typical microtubule is a hollow water-filled tube with an outer diameter of 25 nm and an inner diameter of 15 nM. Alpha-beta heterodimers associate head-to-tail to form protofilaments running lengthwise along the microtubule wall with the beta-tubulin subunit facing the microtubule plus end conferring a structural polarity. Microtubules usually have 13 protofilaments but different protofilament numbers can be found in some organisms and specialized cells.</text>
</comment>
<dbReference type="GO" id="GO:0016787">
    <property type="term" value="F:hydrolase activity"/>
    <property type="evidence" value="ECO:0007669"/>
    <property type="project" value="UniProtKB-KW"/>
</dbReference>
<dbReference type="GO" id="GO:0005874">
    <property type="term" value="C:microtubule"/>
    <property type="evidence" value="ECO:0007669"/>
    <property type="project" value="UniProtKB-KW"/>
</dbReference>
<dbReference type="InterPro" id="IPR037103">
    <property type="entry name" value="Tubulin/FtsZ-like_C"/>
</dbReference>
<dbReference type="InterPro" id="IPR018316">
    <property type="entry name" value="Tubulin/FtsZ_2-layer-sand-dom"/>
</dbReference>
<dbReference type="InterPro" id="IPR000217">
    <property type="entry name" value="Tubulin"/>
</dbReference>
<dbReference type="InterPro" id="IPR017975">
    <property type="entry name" value="Tubulin_CS"/>
</dbReference>
<keyword evidence="2 8" id="KW-0493">Microtubule</keyword>
<evidence type="ECO:0000256" key="6">
    <source>
        <dbReference type="ARBA" id="ARBA00034296"/>
    </source>
</evidence>
<dbReference type="Pfam" id="PF03953">
    <property type="entry name" value="Tubulin_C"/>
    <property type="match status" value="1"/>
</dbReference>
<evidence type="ECO:0000313" key="12">
    <source>
        <dbReference type="Proteomes" id="UP001301350"/>
    </source>
</evidence>
<sequence length="448" mass="49284">MREVISLHIGQAGVQVANACWELFCLEHGILPDGTMASRDSAIAAANNASFGTFFSESASGKHVPRCLFLDLEPSVIDEVRTGAYRQLYHPEQLISGREDAANNYARGHYTVGKEIVDTALDRIRKLADNCTSLQGFLVFSSVGGGTGSGLGSLLLERLSVDYGKKSKLGFTVYPSPQVSTAVVEPYNSVLSTHALLEHTDVAVLLDNEAIYDICRRSLDIERPTYNNLNRLIAQVISSLTASLRFDGALNVDLTEYQTNLVPYPRIHFMLSSYAPVISAEKAYHEQGSVAEITTAAFDPANMMAKCDPRHGKYMACCLMYRGDVQPKDVNSAVKSIKGKRSIQFVDWCPSGFKVGINSQPPTVVPNGDLAKVQRAVCMVSNSTAIAEVFARIDHKFDLMYAKRAFVHWYVGEGMEEGEFSEAREDLAALEKDYIEVAADSNEEEEEY</sequence>
<dbReference type="InterPro" id="IPR003008">
    <property type="entry name" value="Tubulin_FtsZ_GTPase"/>
</dbReference>
<gene>
    <name evidence="11" type="ORF">CDCA_CDCA02G0770</name>
</gene>
<dbReference type="InterPro" id="IPR008280">
    <property type="entry name" value="Tub_FtsZ_C"/>
</dbReference>
<keyword evidence="12" id="KW-1185">Reference proteome</keyword>
<keyword evidence="3 8" id="KW-0547">Nucleotide-binding</keyword>
<evidence type="ECO:0000256" key="2">
    <source>
        <dbReference type="ARBA" id="ARBA00022701"/>
    </source>
</evidence>
<dbReference type="PRINTS" id="PR01162">
    <property type="entry name" value="ALPHATUBULIN"/>
</dbReference>
<comment type="function">
    <text evidence="6 8">Tubulin is the major constituent of microtubules, a cylinder consisting of laterally associated linear protofilaments composed of alpha- and beta-tubulin heterodimers. Microtubules grow by the addition of GTP-tubulin dimers to the microtubule end, where a stabilizing cap forms. Below the cap, tubulin dimers are in GDP-bound state, owing to GTPase activity of alpha-tubulin.</text>
</comment>
<dbReference type="FunFam" id="1.10.287.600:FF:000005">
    <property type="entry name" value="Tubulin alpha chain"/>
    <property type="match status" value="1"/>
</dbReference>
<dbReference type="PANTHER" id="PTHR11588">
    <property type="entry name" value="TUBULIN"/>
    <property type="match status" value="1"/>
</dbReference>
<evidence type="ECO:0000256" key="1">
    <source>
        <dbReference type="ARBA" id="ARBA00009636"/>
    </source>
</evidence>
<dbReference type="GO" id="GO:0005200">
    <property type="term" value="F:structural constituent of cytoskeleton"/>
    <property type="evidence" value="ECO:0007669"/>
    <property type="project" value="InterPro"/>
</dbReference>
<dbReference type="GO" id="GO:0007017">
    <property type="term" value="P:microtubule-based process"/>
    <property type="evidence" value="ECO:0007669"/>
    <property type="project" value="InterPro"/>
</dbReference>
<dbReference type="Proteomes" id="UP001301350">
    <property type="component" value="Unassembled WGS sequence"/>
</dbReference>
<dbReference type="FunFam" id="3.30.1330.20:FF:000001">
    <property type="entry name" value="Tubulin alpha chain"/>
    <property type="match status" value="1"/>
</dbReference>
<comment type="caution">
    <text evidence="11">The sequence shown here is derived from an EMBL/GenBank/DDBJ whole genome shotgun (WGS) entry which is preliminary data.</text>
</comment>
<dbReference type="SUPFAM" id="SSF52490">
    <property type="entry name" value="Tubulin nucleotide-binding domain-like"/>
    <property type="match status" value="1"/>
</dbReference>
<dbReference type="GO" id="GO:0005525">
    <property type="term" value="F:GTP binding"/>
    <property type="evidence" value="ECO:0007669"/>
    <property type="project" value="UniProtKB-UniRule"/>
</dbReference>
<dbReference type="SMART" id="SM00865">
    <property type="entry name" value="Tubulin_C"/>
    <property type="match status" value="1"/>
</dbReference>
<accession>A0AAV9IRM8</accession>
<protein>
    <recommendedName>
        <fullName evidence="8">Tubulin alpha chain</fullName>
    </recommendedName>
</protein>
<proteinExistence type="inferred from homology"/>
<dbReference type="PRINTS" id="PR01161">
    <property type="entry name" value="TUBULIN"/>
</dbReference>
<keyword evidence="4" id="KW-0378">Hydrolase</keyword>
<dbReference type="Gene3D" id="3.40.50.1440">
    <property type="entry name" value="Tubulin/FtsZ, GTPase domain"/>
    <property type="match status" value="1"/>
</dbReference>
<evidence type="ECO:0000256" key="7">
    <source>
        <dbReference type="ARBA" id="ARBA00049117"/>
    </source>
</evidence>
<evidence type="ECO:0000259" key="10">
    <source>
        <dbReference type="SMART" id="SM00865"/>
    </source>
</evidence>
<evidence type="ECO:0000259" key="9">
    <source>
        <dbReference type="SMART" id="SM00864"/>
    </source>
</evidence>
<keyword evidence="5 8" id="KW-0342">GTP-binding</keyword>
<dbReference type="SMART" id="SM00864">
    <property type="entry name" value="Tubulin"/>
    <property type="match status" value="1"/>
</dbReference>
<dbReference type="CDD" id="cd02186">
    <property type="entry name" value="alpha_tubulin"/>
    <property type="match status" value="1"/>
</dbReference>
<dbReference type="AlphaFoldDB" id="A0AAV9IRM8"/>